<dbReference type="EMBL" id="AWSJ01000083">
    <property type="protein sequence ID" value="ERI10646.1"/>
    <property type="molecule type" value="Genomic_DNA"/>
</dbReference>
<protein>
    <submittedName>
        <fullName evidence="4">Hydrolase, alpha/beta domain protein</fullName>
    </submittedName>
</protein>
<gene>
    <name evidence="4" type="ORF">HMPREF0083_01246</name>
</gene>
<evidence type="ECO:0000313" key="5">
    <source>
        <dbReference type="Proteomes" id="UP000016511"/>
    </source>
</evidence>
<feature type="transmembrane region" description="Helical" evidence="2">
    <location>
        <begin position="16"/>
        <end position="36"/>
    </location>
</feature>
<dbReference type="PANTHER" id="PTHR48081:SF6">
    <property type="entry name" value="PEPTIDASE S9 PROLYL OLIGOPEPTIDASE CATALYTIC DOMAIN-CONTAINING PROTEIN"/>
    <property type="match status" value="1"/>
</dbReference>
<evidence type="ECO:0000256" key="2">
    <source>
        <dbReference type="SAM" id="Phobius"/>
    </source>
</evidence>
<keyword evidence="1 4" id="KW-0378">Hydrolase</keyword>
<dbReference type="InterPro" id="IPR049492">
    <property type="entry name" value="BD-FAE-like_dom"/>
</dbReference>
<dbReference type="Pfam" id="PF20434">
    <property type="entry name" value="BD-FAE"/>
    <property type="match status" value="1"/>
</dbReference>
<dbReference type="Proteomes" id="UP000016511">
    <property type="component" value="Unassembled WGS sequence"/>
</dbReference>
<keyword evidence="5" id="KW-1185">Reference proteome</keyword>
<dbReference type="Gene3D" id="3.40.50.1820">
    <property type="entry name" value="alpha/beta hydrolase"/>
    <property type="match status" value="1"/>
</dbReference>
<keyword evidence="2" id="KW-0812">Transmembrane</keyword>
<dbReference type="eggNOG" id="COG0657">
    <property type="taxonomic scope" value="Bacteria"/>
</dbReference>
<dbReference type="SUPFAM" id="SSF53474">
    <property type="entry name" value="alpha/beta-Hydrolases"/>
    <property type="match status" value="1"/>
</dbReference>
<evidence type="ECO:0000313" key="4">
    <source>
        <dbReference type="EMBL" id="ERI10646.1"/>
    </source>
</evidence>
<sequence>MNQLKTKKKFYQKKRWIIPIYIIVIPILLIFIIGQFTPVLNTLIIKQLFEADSFASLKNIETIKRQVHVEKDIIYDKHGIENSLLDIYYPKNIKKELPVIMWIHGGAFVSGSKEQTQEYGMALANEGYVVANINYAIAPGQKYPGPIIQTNQALKYLQDNAAKYGGDMNQLFIGGDSAGAQIASQTIAIITNEALAKSMNIQPSVDKEQLKGALLYCGIYNMDKIGTQSSPVIKKGIQSVFWAYTGKKDFKSFSRLDEMSTVKHITPNYPPTFLTVGDADPLAPQSAELIDVLKENGVEVESVLFDGTNTDLGHEYQFDFTTTHAEQTLEKTFAFLKKHRRQVPAQN</sequence>
<name>U1YIN0_ANEAE</name>
<keyword evidence="2" id="KW-0472">Membrane</keyword>
<evidence type="ECO:0000256" key="1">
    <source>
        <dbReference type="ARBA" id="ARBA00022801"/>
    </source>
</evidence>
<comment type="caution">
    <text evidence="4">The sequence shown here is derived from an EMBL/GenBank/DDBJ whole genome shotgun (WGS) entry which is preliminary data.</text>
</comment>
<dbReference type="AlphaFoldDB" id="U1YIN0"/>
<proteinExistence type="predicted"/>
<dbReference type="GO" id="GO:0016787">
    <property type="term" value="F:hydrolase activity"/>
    <property type="evidence" value="ECO:0007669"/>
    <property type="project" value="UniProtKB-KW"/>
</dbReference>
<organism evidence="4 5">
    <name type="scientific">Aneurinibacillus aneurinilyticus ATCC 12856</name>
    <dbReference type="NCBI Taxonomy" id="649747"/>
    <lineage>
        <taxon>Bacteria</taxon>
        <taxon>Bacillati</taxon>
        <taxon>Bacillota</taxon>
        <taxon>Bacilli</taxon>
        <taxon>Bacillales</taxon>
        <taxon>Paenibacillaceae</taxon>
        <taxon>Aneurinibacillus group</taxon>
        <taxon>Aneurinibacillus</taxon>
    </lineage>
</organism>
<keyword evidence="2" id="KW-1133">Transmembrane helix</keyword>
<dbReference type="InterPro" id="IPR050300">
    <property type="entry name" value="GDXG_lipolytic_enzyme"/>
</dbReference>
<evidence type="ECO:0000259" key="3">
    <source>
        <dbReference type="Pfam" id="PF20434"/>
    </source>
</evidence>
<dbReference type="InterPro" id="IPR029058">
    <property type="entry name" value="AB_hydrolase_fold"/>
</dbReference>
<dbReference type="HOGENOM" id="CLU_012494_0_1_9"/>
<dbReference type="STRING" id="649747.HMPREF0083_01246"/>
<dbReference type="PANTHER" id="PTHR48081">
    <property type="entry name" value="AB HYDROLASE SUPERFAMILY PROTEIN C4A8.06C"/>
    <property type="match status" value="1"/>
</dbReference>
<feature type="domain" description="BD-FAE-like" evidence="3">
    <location>
        <begin position="85"/>
        <end position="286"/>
    </location>
</feature>
<accession>U1YIN0</accession>
<dbReference type="PATRIC" id="fig|649747.3.peg.1131"/>
<reference evidence="4 5" key="1">
    <citation type="submission" date="2013-08" db="EMBL/GenBank/DDBJ databases">
        <authorList>
            <person name="Weinstock G."/>
            <person name="Sodergren E."/>
            <person name="Wylie T."/>
            <person name="Fulton L."/>
            <person name="Fulton R."/>
            <person name="Fronick C."/>
            <person name="O'Laughlin M."/>
            <person name="Godfrey J."/>
            <person name="Miner T."/>
            <person name="Herter B."/>
            <person name="Appelbaum E."/>
            <person name="Cordes M."/>
            <person name="Lek S."/>
            <person name="Wollam A."/>
            <person name="Pepin K.H."/>
            <person name="Palsikar V.B."/>
            <person name="Mitreva M."/>
            <person name="Wilson R.K."/>
        </authorList>
    </citation>
    <scope>NUCLEOTIDE SEQUENCE [LARGE SCALE GENOMIC DNA]</scope>
    <source>
        <strain evidence="4 5">ATCC 12856</strain>
    </source>
</reference>